<proteinExistence type="predicted"/>
<name>A0A1I4ILG8_9FIRM</name>
<keyword evidence="1" id="KW-0472">Membrane</keyword>
<sequence length="62" mass="7034">MRVIRLMTVMLVIPTIAYAHSGTLVRSLANYVPIALAFIPLLINPVLKLLKKMYSFFNGRQD</sequence>
<dbReference type="EMBL" id="FOTS01000008">
    <property type="protein sequence ID" value="SFL54616.1"/>
    <property type="molecule type" value="Genomic_DNA"/>
</dbReference>
<evidence type="ECO:0000256" key="1">
    <source>
        <dbReference type="SAM" id="Phobius"/>
    </source>
</evidence>
<keyword evidence="1" id="KW-0812">Transmembrane</keyword>
<reference evidence="3" key="1">
    <citation type="submission" date="2016-10" db="EMBL/GenBank/DDBJ databases">
        <authorList>
            <person name="Varghese N."/>
            <person name="Submissions S."/>
        </authorList>
    </citation>
    <scope>NUCLEOTIDE SEQUENCE [LARGE SCALE GENOMIC DNA]</scope>
    <source>
        <strain evidence="3">DSM 13327</strain>
    </source>
</reference>
<evidence type="ECO:0000313" key="2">
    <source>
        <dbReference type="EMBL" id="SFL54616.1"/>
    </source>
</evidence>
<evidence type="ECO:0000313" key="3">
    <source>
        <dbReference type="Proteomes" id="UP000199520"/>
    </source>
</evidence>
<dbReference type="OrthoDB" id="1685176at2"/>
<dbReference type="RefSeq" id="WP_090933960.1">
    <property type="nucleotide sequence ID" value="NZ_FOTS01000008.1"/>
</dbReference>
<organism evidence="2 3">
    <name type="scientific">Pelosinus propionicus DSM 13327</name>
    <dbReference type="NCBI Taxonomy" id="1123291"/>
    <lineage>
        <taxon>Bacteria</taxon>
        <taxon>Bacillati</taxon>
        <taxon>Bacillota</taxon>
        <taxon>Negativicutes</taxon>
        <taxon>Selenomonadales</taxon>
        <taxon>Sporomusaceae</taxon>
        <taxon>Pelosinus</taxon>
    </lineage>
</organism>
<protein>
    <submittedName>
        <fullName evidence="2">Uncharacterized protein</fullName>
    </submittedName>
</protein>
<feature type="transmembrane region" description="Helical" evidence="1">
    <location>
        <begin position="31"/>
        <end position="50"/>
    </location>
</feature>
<gene>
    <name evidence="2" type="ORF">SAMN04490355_1008109</name>
</gene>
<keyword evidence="1" id="KW-1133">Transmembrane helix</keyword>
<accession>A0A1I4ILG8</accession>
<dbReference type="AlphaFoldDB" id="A0A1I4ILG8"/>
<dbReference type="STRING" id="1123291.SAMN04490355_1008109"/>
<keyword evidence="3" id="KW-1185">Reference proteome</keyword>
<dbReference type="Proteomes" id="UP000199520">
    <property type="component" value="Unassembled WGS sequence"/>
</dbReference>